<dbReference type="EMBL" id="AAEW02000011">
    <property type="protein sequence ID" value="EAT15343.1"/>
    <property type="molecule type" value="Genomic_DNA"/>
</dbReference>
<dbReference type="Gene3D" id="1.10.260.40">
    <property type="entry name" value="lambda repressor-like DNA-binding domains"/>
    <property type="match status" value="1"/>
</dbReference>
<dbReference type="InterPro" id="IPR001387">
    <property type="entry name" value="Cro/C1-type_HTH"/>
</dbReference>
<reference evidence="3" key="1">
    <citation type="submission" date="2006-05" db="EMBL/GenBank/DDBJ databases">
        <title>Annotation of the draft genome assembly of Desulfuromonas acetoxidans DSM 684.</title>
        <authorList>
            <consortium name="US DOE Joint Genome Institute (JGI-ORNL)"/>
            <person name="Larimer F."/>
            <person name="Land M."/>
            <person name="Hauser L."/>
        </authorList>
    </citation>
    <scope>NUCLEOTIDE SEQUENCE [LARGE SCALE GENOMIC DNA]</scope>
    <source>
        <strain evidence="3">DSM 684</strain>
    </source>
</reference>
<evidence type="ECO:0000313" key="4">
    <source>
        <dbReference type="Proteomes" id="UP000005695"/>
    </source>
</evidence>
<gene>
    <name evidence="3" type="ORF">Dace_1007</name>
</gene>
<dbReference type="CDD" id="cd00093">
    <property type="entry name" value="HTH_XRE"/>
    <property type="match status" value="1"/>
</dbReference>
<dbReference type="SMART" id="SM00530">
    <property type="entry name" value="HTH_XRE"/>
    <property type="match status" value="1"/>
</dbReference>
<reference evidence="3" key="2">
    <citation type="submission" date="2006-05" db="EMBL/GenBank/DDBJ databases">
        <title>Sequencing of the draft genome and assembly of Desulfuromonas acetoxidans DSM 684.</title>
        <authorList>
            <consortium name="US DOE Joint Genome Institute (JGI-PGF)"/>
            <person name="Copeland A."/>
            <person name="Lucas S."/>
            <person name="Lapidus A."/>
            <person name="Barry K."/>
            <person name="Detter J.C."/>
            <person name="Glavina del Rio T."/>
            <person name="Hammon N."/>
            <person name="Israni S."/>
            <person name="Dalin E."/>
            <person name="Tice H."/>
            <person name="Bruce D."/>
            <person name="Pitluck S."/>
            <person name="Richardson P."/>
        </authorList>
    </citation>
    <scope>NUCLEOTIDE SEQUENCE [LARGE SCALE GENOMIC DNA]</scope>
    <source>
        <strain evidence="3">DSM 684</strain>
    </source>
</reference>
<name>Q1JYS2_DESA6</name>
<dbReference type="Pfam" id="PF01381">
    <property type="entry name" value="HTH_3"/>
    <property type="match status" value="1"/>
</dbReference>
<sequence>MRKSKDIQGGEDRPIQDGGNGQFPDRLKMGIGDKSIRAFSSISGVSEGVIRRYLSGKSEPTRPVLIALADASNVTVQWLATGEGPMTNGKNSVFEGVFNNSVIDVEELFINTVIAVSIQIEDEPEDLYPPEILSRVYLDILKTSVKKKGVYPHVVKSILDGYISQFFVPYRDETIGKLIDLTSLPEEKTEFLKDQYWYNLLEEKFGNIVQPHPRHNRDEMIEYLRGEIKKMESKSTGE</sequence>
<evidence type="ECO:0000259" key="2">
    <source>
        <dbReference type="PROSITE" id="PS50943"/>
    </source>
</evidence>
<feature type="compositionally biased region" description="Basic and acidic residues" evidence="1">
    <location>
        <begin position="1"/>
        <end position="15"/>
    </location>
</feature>
<feature type="region of interest" description="Disordered" evidence="1">
    <location>
        <begin position="1"/>
        <end position="26"/>
    </location>
</feature>
<keyword evidence="4" id="KW-1185">Reference proteome</keyword>
<dbReference type="GO" id="GO:0003677">
    <property type="term" value="F:DNA binding"/>
    <property type="evidence" value="ECO:0007669"/>
    <property type="project" value="InterPro"/>
</dbReference>
<dbReference type="SUPFAM" id="SSF47413">
    <property type="entry name" value="lambda repressor-like DNA-binding domains"/>
    <property type="match status" value="1"/>
</dbReference>
<dbReference type="PROSITE" id="PS50943">
    <property type="entry name" value="HTH_CROC1"/>
    <property type="match status" value="1"/>
</dbReference>
<dbReference type="RefSeq" id="WP_006001015.1">
    <property type="nucleotide sequence ID" value="NZ_AAEW02000011.1"/>
</dbReference>
<dbReference type="InterPro" id="IPR010982">
    <property type="entry name" value="Lambda_DNA-bd_dom_sf"/>
</dbReference>
<evidence type="ECO:0000256" key="1">
    <source>
        <dbReference type="SAM" id="MobiDB-lite"/>
    </source>
</evidence>
<feature type="domain" description="HTH cro/C1-type" evidence="2">
    <location>
        <begin position="35"/>
        <end position="79"/>
    </location>
</feature>
<accession>Q1JYS2</accession>
<comment type="caution">
    <text evidence="3">The sequence shown here is derived from an EMBL/GenBank/DDBJ whole genome shotgun (WGS) entry which is preliminary data.</text>
</comment>
<proteinExistence type="predicted"/>
<dbReference type="Proteomes" id="UP000005695">
    <property type="component" value="Unassembled WGS sequence"/>
</dbReference>
<dbReference type="AlphaFoldDB" id="Q1JYS2"/>
<dbReference type="OrthoDB" id="5363392at2"/>
<evidence type="ECO:0000313" key="3">
    <source>
        <dbReference type="EMBL" id="EAT15343.1"/>
    </source>
</evidence>
<protein>
    <submittedName>
        <fullName evidence="3">Transcriptional regulator, XRE family</fullName>
    </submittedName>
</protein>
<organism evidence="3 4">
    <name type="scientific">Desulfuromonas acetoxidans (strain DSM 684 / 11070)</name>
    <dbReference type="NCBI Taxonomy" id="281689"/>
    <lineage>
        <taxon>Bacteria</taxon>
        <taxon>Pseudomonadati</taxon>
        <taxon>Thermodesulfobacteriota</taxon>
        <taxon>Desulfuromonadia</taxon>
        <taxon>Desulfuromonadales</taxon>
        <taxon>Desulfuromonadaceae</taxon>
        <taxon>Desulfuromonas</taxon>
    </lineage>
</organism>